<name>A0A517REE7_9PLAN</name>
<reference evidence="2 3" key="1">
    <citation type="submission" date="2019-02" db="EMBL/GenBank/DDBJ databases">
        <title>Deep-cultivation of Planctomycetes and their phenomic and genomic characterization uncovers novel biology.</title>
        <authorList>
            <person name="Wiegand S."/>
            <person name="Jogler M."/>
            <person name="Boedeker C."/>
            <person name="Pinto D."/>
            <person name="Vollmers J."/>
            <person name="Rivas-Marin E."/>
            <person name="Kohn T."/>
            <person name="Peeters S.H."/>
            <person name="Heuer A."/>
            <person name="Rast P."/>
            <person name="Oberbeckmann S."/>
            <person name="Bunk B."/>
            <person name="Jeske O."/>
            <person name="Meyerdierks A."/>
            <person name="Storesund J.E."/>
            <person name="Kallscheuer N."/>
            <person name="Luecker S."/>
            <person name="Lage O.M."/>
            <person name="Pohl T."/>
            <person name="Merkel B.J."/>
            <person name="Hornburger P."/>
            <person name="Mueller R.-W."/>
            <person name="Bruemmer F."/>
            <person name="Labrenz M."/>
            <person name="Spormann A.M."/>
            <person name="Op den Camp H."/>
            <person name="Overmann J."/>
            <person name="Amann R."/>
            <person name="Jetten M.S.M."/>
            <person name="Mascher T."/>
            <person name="Medema M.H."/>
            <person name="Devos D.P."/>
            <person name="Kaster A.-K."/>
            <person name="Ovreas L."/>
            <person name="Rohde M."/>
            <person name="Galperin M.Y."/>
            <person name="Jogler C."/>
        </authorList>
    </citation>
    <scope>NUCLEOTIDE SEQUENCE [LARGE SCALE GENOMIC DNA]</scope>
    <source>
        <strain evidence="2 3">Pan241w</strain>
    </source>
</reference>
<gene>
    <name evidence="2" type="ORF">Pan241w_23010</name>
</gene>
<keyword evidence="3" id="KW-1185">Reference proteome</keyword>
<dbReference type="OrthoDB" id="255986at2"/>
<feature type="signal peptide" evidence="1">
    <location>
        <begin position="1"/>
        <end position="30"/>
    </location>
</feature>
<dbReference type="KEGG" id="gaz:Pan241w_23010"/>
<proteinExistence type="predicted"/>
<feature type="chain" id="PRO_5021897505" evidence="1">
    <location>
        <begin position="31"/>
        <end position="310"/>
    </location>
</feature>
<dbReference type="Proteomes" id="UP000317171">
    <property type="component" value="Chromosome"/>
</dbReference>
<evidence type="ECO:0000256" key="1">
    <source>
        <dbReference type="SAM" id="SignalP"/>
    </source>
</evidence>
<evidence type="ECO:0000313" key="2">
    <source>
        <dbReference type="EMBL" id="QDT42220.1"/>
    </source>
</evidence>
<evidence type="ECO:0000313" key="3">
    <source>
        <dbReference type="Proteomes" id="UP000317171"/>
    </source>
</evidence>
<sequence precursor="true">MKETGMTTKIKRTGVILGILLSLGTLAAGAAEPVSVWEVATTYRKHLEAGGRLVLMPDGKTSKGLPWTLIRDTVDFGREGKAEPKAGGTFYKGNWIGGWNIDARVLMNGVTLKSEIVAPVTMPPNAGESMVGTKPTLALKDSIVDLWEFVAVLPGTTRFVRLTCAFTPDNLVLDGDRKIGTYEFHGTTVIVNFIDPQFERVAFVEKPNNVLSGKGKPVNRKFWKLTFTRVQRQAIYRSKDNKDLVLYTNNRAHSPRYRPDYHTTFNWYSTIEKGKRQLKIRGVGAAVAAGGRKLSWYGEDLVLIAGRPPR</sequence>
<organism evidence="2 3">
    <name type="scientific">Gimesia alba</name>
    <dbReference type="NCBI Taxonomy" id="2527973"/>
    <lineage>
        <taxon>Bacteria</taxon>
        <taxon>Pseudomonadati</taxon>
        <taxon>Planctomycetota</taxon>
        <taxon>Planctomycetia</taxon>
        <taxon>Planctomycetales</taxon>
        <taxon>Planctomycetaceae</taxon>
        <taxon>Gimesia</taxon>
    </lineage>
</organism>
<protein>
    <submittedName>
        <fullName evidence="2">Uncharacterized protein</fullName>
    </submittedName>
</protein>
<dbReference type="AlphaFoldDB" id="A0A517REE7"/>
<accession>A0A517REE7</accession>
<keyword evidence="1" id="KW-0732">Signal</keyword>
<dbReference type="EMBL" id="CP036269">
    <property type="protein sequence ID" value="QDT42220.1"/>
    <property type="molecule type" value="Genomic_DNA"/>
</dbReference>